<dbReference type="SUPFAM" id="SSF51735">
    <property type="entry name" value="NAD(P)-binding Rossmann-fold domains"/>
    <property type="match status" value="1"/>
</dbReference>
<evidence type="ECO:0000256" key="3">
    <source>
        <dbReference type="ARBA" id="ARBA00023027"/>
    </source>
</evidence>
<gene>
    <name evidence="7" type="ORF">GCM10009675_07120</name>
</gene>
<sequence length="288" mass="29643">MHDSVAVIGLGNMGAGIARTLAQAGRSVLGVDPAPEAAARVDDLLPVVDLDTAVAGAGVLVLSLPGSEQVEQLVDRVLDADVAHRLVIDTSTSSPVSTRVLAQRLAHHGHGLLDAPVSGGPAGAWNGALTVFLGGHDDAIAEAQPVFDAIAQRVVRVGGPGAGNVAKLVNNLLCATHLQIAGEAIRLAEAADIDPAQVVQAVNAASGRSAVTEVNLPRWVLPETFDSGFPLGLMARDVALATETAHSLGAPSPLADVVSAAWQDTRDRLGSAEDFNRMARPERKPQNR</sequence>
<evidence type="ECO:0000259" key="5">
    <source>
        <dbReference type="Pfam" id="PF03446"/>
    </source>
</evidence>
<dbReference type="Pfam" id="PF03446">
    <property type="entry name" value="NAD_binding_2"/>
    <property type="match status" value="1"/>
</dbReference>
<dbReference type="PANTHER" id="PTHR22981:SF7">
    <property type="entry name" value="3-HYDROXYISOBUTYRATE DEHYDROGENASE, MITOCHONDRIAL"/>
    <property type="match status" value="1"/>
</dbReference>
<evidence type="ECO:0000256" key="1">
    <source>
        <dbReference type="ARBA" id="ARBA00009080"/>
    </source>
</evidence>
<dbReference type="PANTHER" id="PTHR22981">
    <property type="entry name" value="3-HYDROXYISOBUTYRATE DEHYDROGENASE-RELATED"/>
    <property type="match status" value="1"/>
</dbReference>
<comment type="caution">
    <text evidence="7">The sequence shown here is derived from an EMBL/GenBank/DDBJ whole genome shotgun (WGS) entry which is preliminary data.</text>
</comment>
<evidence type="ECO:0000259" key="6">
    <source>
        <dbReference type="Pfam" id="PF14833"/>
    </source>
</evidence>
<comment type="similarity">
    <text evidence="1">Belongs to the HIBADH-related family.</text>
</comment>
<dbReference type="EMBL" id="BAAALM010000004">
    <property type="protein sequence ID" value="GAA1194855.1"/>
    <property type="molecule type" value="Genomic_DNA"/>
</dbReference>
<keyword evidence="8" id="KW-1185">Reference proteome</keyword>
<dbReference type="InterPro" id="IPR006115">
    <property type="entry name" value="6PGDH_NADP-bd"/>
</dbReference>
<dbReference type="PIRSF" id="PIRSF000103">
    <property type="entry name" value="HIBADH"/>
    <property type="match status" value="1"/>
</dbReference>
<evidence type="ECO:0000313" key="8">
    <source>
        <dbReference type="Proteomes" id="UP001500467"/>
    </source>
</evidence>
<name>A0ABN1V4S0_9PSEU</name>
<reference evidence="7 8" key="1">
    <citation type="journal article" date="2019" name="Int. J. Syst. Evol. Microbiol.">
        <title>The Global Catalogue of Microorganisms (GCM) 10K type strain sequencing project: providing services to taxonomists for standard genome sequencing and annotation.</title>
        <authorList>
            <consortium name="The Broad Institute Genomics Platform"/>
            <consortium name="The Broad Institute Genome Sequencing Center for Infectious Disease"/>
            <person name="Wu L."/>
            <person name="Ma J."/>
        </authorList>
    </citation>
    <scope>NUCLEOTIDE SEQUENCE [LARGE SCALE GENOMIC DNA]</scope>
    <source>
        <strain evidence="7 8">JCM 13022</strain>
    </source>
</reference>
<dbReference type="InterPro" id="IPR015815">
    <property type="entry name" value="HIBADH-related"/>
</dbReference>
<evidence type="ECO:0000256" key="2">
    <source>
        <dbReference type="ARBA" id="ARBA00023002"/>
    </source>
</evidence>
<protein>
    <submittedName>
        <fullName evidence="7">NAD(P)-dependent oxidoreductase</fullName>
    </submittedName>
</protein>
<dbReference type="InterPro" id="IPR008927">
    <property type="entry name" value="6-PGluconate_DH-like_C_sf"/>
</dbReference>
<keyword evidence="2" id="KW-0560">Oxidoreductase</keyword>
<organism evidence="7 8">
    <name type="scientific">Prauserella alba</name>
    <dbReference type="NCBI Taxonomy" id="176898"/>
    <lineage>
        <taxon>Bacteria</taxon>
        <taxon>Bacillati</taxon>
        <taxon>Actinomycetota</taxon>
        <taxon>Actinomycetes</taxon>
        <taxon>Pseudonocardiales</taxon>
        <taxon>Pseudonocardiaceae</taxon>
        <taxon>Prauserella</taxon>
    </lineage>
</organism>
<dbReference type="Gene3D" id="1.10.1040.10">
    <property type="entry name" value="N-(1-d-carboxylethyl)-l-norvaline Dehydrogenase, domain 2"/>
    <property type="match status" value="1"/>
</dbReference>
<dbReference type="Proteomes" id="UP001500467">
    <property type="component" value="Unassembled WGS sequence"/>
</dbReference>
<feature type="domain" description="3-hydroxyisobutyrate dehydrogenase-like NAD-binding" evidence="6">
    <location>
        <begin position="161"/>
        <end position="280"/>
    </location>
</feature>
<dbReference type="RefSeq" id="WP_253859624.1">
    <property type="nucleotide sequence ID" value="NZ_BAAALM010000004.1"/>
</dbReference>
<evidence type="ECO:0000313" key="7">
    <source>
        <dbReference type="EMBL" id="GAA1194855.1"/>
    </source>
</evidence>
<dbReference type="SUPFAM" id="SSF48179">
    <property type="entry name" value="6-phosphogluconate dehydrogenase C-terminal domain-like"/>
    <property type="match status" value="1"/>
</dbReference>
<evidence type="ECO:0000256" key="4">
    <source>
        <dbReference type="SAM" id="MobiDB-lite"/>
    </source>
</evidence>
<dbReference type="Pfam" id="PF14833">
    <property type="entry name" value="NAD_binding_11"/>
    <property type="match status" value="1"/>
</dbReference>
<feature type="region of interest" description="Disordered" evidence="4">
    <location>
        <begin position="269"/>
        <end position="288"/>
    </location>
</feature>
<accession>A0ABN1V4S0</accession>
<dbReference type="InterPro" id="IPR029154">
    <property type="entry name" value="HIBADH-like_NADP-bd"/>
</dbReference>
<feature type="domain" description="6-phosphogluconate dehydrogenase NADP-binding" evidence="5">
    <location>
        <begin position="5"/>
        <end position="158"/>
    </location>
</feature>
<proteinExistence type="inferred from homology"/>
<dbReference type="Gene3D" id="3.40.50.720">
    <property type="entry name" value="NAD(P)-binding Rossmann-like Domain"/>
    <property type="match status" value="1"/>
</dbReference>
<dbReference type="InterPro" id="IPR036291">
    <property type="entry name" value="NAD(P)-bd_dom_sf"/>
</dbReference>
<dbReference type="InterPro" id="IPR013328">
    <property type="entry name" value="6PGD_dom2"/>
</dbReference>
<keyword evidence="3" id="KW-0520">NAD</keyword>